<proteinExistence type="predicted"/>
<protein>
    <submittedName>
        <fullName evidence="2">Uncharacterized protein</fullName>
    </submittedName>
</protein>
<gene>
    <name evidence="2" type="ORF">FN846DRAFT_910473</name>
</gene>
<dbReference type="EMBL" id="VXIS01000202">
    <property type="protein sequence ID" value="KAA8897229.1"/>
    <property type="molecule type" value="Genomic_DNA"/>
</dbReference>
<dbReference type="AlphaFoldDB" id="A0A5J5ENG6"/>
<sequence>MVSFSGSSSMPSGSSVAAAVNTVTAESQLGITYIASFPRPQKKKTAPSPFGRRVGTGAGSGARRRRTPTSSFRPLVVEERKLWLLAVP</sequence>
<dbReference type="InParanoid" id="A0A5J5ENG6"/>
<evidence type="ECO:0000313" key="3">
    <source>
        <dbReference type="Proteomes" id="UP000326924"/>
    </source>
</evidence>
<keyword evidence="3" id="KW-1185">Reference proteome</keyword>
<accession>A0A5J5ENG6</accession>
<evidence type="ECO:0000256" key="1">
    <source>
        <dbReference type="SAM" id="MobiDB-lite"/>
    </source>
</evidence>
<feature type="region of interest" description="Disordered" evidence="1">
    <location>
        <begin position="36"/>
        <end position="72"/>
    </location>
</feature>
<organism evidence="2 3">
    <name type="scientific">Sphaerosporella brunnea</name>
    <dbReference type="NCBI Taxonomy" id="1250544"/>
    <lineage>
        <taxon>Eukaryota</taxon>
        <taxon>Fungi</taxon>
        <taxon>Dikarya</taxon>
        <taxon>Ascomycota</taxon>
        <taxon>Pezizomycotina</taxon>
        <taxon>Pezizomycetes</taxon>
        <taxon>Pezizales</taxon>
        <taxon>Pyronemataceae</taxon>
        <taxon>Sphaerosporella</taxon>
    </lineage>
</organism>
<dbReference type="Proteomes" id="UP000326924">
    <property type="component" value="Unassembled WGS sequence"/>
</dbReference>
<name>A0A5J5ENG6_9PEZI</name>
<evidence type="ECO:0000313" key="2">
    <source>
        <dbReference type="EMBL" id="KAA8897229.1"/>
    </source>
</evidence>
<comment type="caution">
    <text evidence="2">The sequence shown here is derived from an EMBL/GenBank/DDBJ whole genome shotgun (WGS) entry which is preliminary data.</text>
</comment>
<reference evidence="2 3" key="1">
    <citation type="submission" date="2019-09" db="EMBL/GenBank/DDBJ databases">
        <title>Draft genome of the ectomycorrhizal ascomycete Sphaerosporella brunnea.</title>
        <authorList>
            <consortium name="DOE Joint Genome Institute"/>
            <person name="Benucci G.M."/>
            <person name="Marozzi G."/>
            <person name="Antonielli L."/>
            <person name="Sanchez S."/>
            <person name="Marco P."/>
            <person name="Wang X."/>
            <person name="Falini L.B."/>
            <person name="Barry K."/>
            <person name="Haridas S."/>
            <person name="Lipzen A."/>
            <person name="Labutti K."/>
            <person name="Grigoriev I.V."/>
            <person name="Murat C."/>
            <person name="Martin F."/>
            <person name="Albertini E."/>
            <person name="Donnini D."/>
            <person name="Bonito G."/>
        </authorList>
    </citation>
    <scope>NUCLEOTIDE SEQUENCE [LARGE SCALE GENOMIC DNA]</scope>
    <source>
        <strain evidence="2 3">Sb_GMNB300</strain>
    </source>
</reference>